<organism evidence="6 7">
    <name type="scientific">Ilumatobacter fluminis</name>
    <dbReference type="NCBI Taxonomy" id="467091"/>
    <lineage>
        <taxon>Bacteria</taxon>
        <taxon>Bacillati</taxon>
        <taxon>Actinomycetota</taxon>
        <taxon>Acidimicrobiia</taxon>
        <taxon>Acidimicrobiales</taxon>
        <taxon>Ilumatobacteraceae</taxon>
        <taxon>Ilumatobacter</taxon>
    </lineage>
</organism>
<dbReference type="GO" id="GO:0016042">
    <property type="term" value="P:lipid catabolic process"/>
    <property type="evidence" value="ECO:0007669"/>
    <property type="project" value="UniProtKB-UniRule"/>
</dbReference>
<keyword evidence="3 4" id="KW-0443">Lipid metabolism</keyword>
<feature type="active site" description="Proton acceptor" evidence="4">
    <location>
        <position position="168"/>
    </location>
</feature>
<keyword evidence="1 4" id="KW-0378">Hydrolase</keyword>
<dbReference type="PANTHER" id="PTHR14226">
    <property type="entry name" value="NEUROPATHY TARGET ESTERASE/SWISS CHEESE D.MELANOGASTER"/>
    <property type="match status" value="1"/>
</dbReference>
<dbReference type="EMBL" id="SOAU01000001">
    <property type="protein sequence ID" value="TDT18084.1"/>
    <property type="molecule type" value="Genomic_DNA"/>
</dbReference>
<dbReference type="AlphaFoldDB" id="A0A4R7I499"/>
<gene>
    <name evidence="6" type="ORF">BDK89_3698</name>
</gene>
<feature type="domain" description="PNPLA" evidence="5">
    <location>
        <begin position="11"/>
        <end position="181"/>
    </location>
</feature>
<feature type="short sequence motif" description="DGA/G" evidence="4">
    <location>
        <begin position="168"/>
        <end position="170"/>
    </location>
</feature>
<dbReference type="CDD" id="cd07209">
    <property type="entry name" value="Pat_hypo_Ecoli_Z1214_like"/>
    <property type="match status" value="1"/>
</dbReference>
<dbReference type="InterPro" id="IPR050301">
    <property type="entry name" value="NTE"/>
</dbReference>
<dbReference type="InterPro" id="IPR016035">
    <property type="entry name" value="Acyl_Trfase/lysoPLipase"/>
</dbReference>
<name>A0A4R7I499_9ACTN</name>
<evidence type="ECO:0000259" key="5">
    <source>
        <dbReference type="PROSITE" id="PS51635"/>
    </source>
</evidence>
<proteinExistence type="predicted"/>
<protein>
    <submittedName>
        <fullName evidence="6">NTE family protein</fullName>
    </submittedName>
</protein>
<feature type="short sequence motif" description="GXGXXG" evidence="4">
    <location>
        <begin position="15"/>
        <end position="20"/>
    </location>
</feature>
<dbReference type="InterPro" id="IPR002641">
    <property type="entry name" value="PNPLA_dom"/>
</dbReference>
<evidence type="ECO:0000313" key="7">
    <source>
        <dbReference type="Proteomes" id="UP000294558"/>
    </source>
</evidence>
<comment type="caution">
    <text evidence="6">The sequence shown here is derived from an EMBL/GenBank/DDBJ whole genome shotgun (WGS) entry which is preliminary data.</text>
</comment>
<dbReference type="RefSeq" id="WP_208294120.1">
    <property type="nucleotide sequence ID" value="NZ_SOAU01000001.1"/>
</dbReference>
<evidence type="ECO:0000313" key="6">
    <source>
        <dbReference type="EMBL" id="TDT18084.1"/>
    </source>
</evidence>
<dbReference type="Pfam" id="PF01734">
    <property type="entry name" value="Patatin"/>
    <property type="match status" value="1"/>
</dbReference>
<evidence type="ECO:0000256" key="3">
    <source>
        <dbReference type="ARBA" id="ARBA00023098"/>
    </source>
</evidence>
<evidence type="ECO:0000256" key="2">
    <source>
        <dbReference type="ARBA" id="ARBA00022963"/>
    </source>
</evidence>
<dbReference type="PANTHER" id="PTHR14226:SF29">
    <property type="entry name" value="NEUROPATHY TARGET ESTERASE SWS"/>
    <property type="match status" value="1"/>
</dbReference>
<evidence type="ECO:0000256" key="1">
    <source>
        <dbReference type="ARBA" id="ARBA00022801"/>
    </source>
</evidence>
<keyword evidence="2 4" id="KW-0442">Lipid degradation</keyword>
<sequence length="285" mass="30110">MLENLPRPIGYVLGGGGSLGAMQVGMLQALAEHDARPDLVVGTSVGSLNGAVLALDPAGAATRLSHLWTRVRKEQIFPGGWFSQVRNLQRSKTYLYGNTALAGLIEDFLGPIRSFDDLALPFGAVSTDVSTALPVTIREGDLEPALLASAAIPGIFPLVEHGGRRLYDGGVVANVPMTQAVQMGAKSLVVLDCTFPGQLSESLDTMTDILLVTAIVRMRSQAAMEAPIIASEVPVVYLPGPAAQLISPLDFEHTAELMEQSYASARRFLQQVEVDGPGLYGSPGS</sequence>
<dbReference type="SUPFAM" id="SSF52151">
    <property type="entry name" value="FabD/lysophospholipase-like"/>
    <property type="match status" value="1"/>
</dbReference>
<reference evidence="6 7" key="1">
    <citation type="submission" date="2019-03" db="EMBL/GenBank/DDBJ databases">
        <title>Sequencing the genomes of 1000 actinobacteria strains.</title>
        <authorList>
            <person name="Klenk H.-P."/>
        </authorList>
    </citation>
    <scope>NUCLEOTIDE SEQUENCE [LARGE SCALE GENOMIC DNA]</scope>
    <source>
        <strain evidence="6 7">DSM 18936</strain>
    </source>
</reference>
<dbReference type="Gene3D" id="3.40.1090.10">
    <property type="entry name" value="Cytosolic phospholipase A2 catalytic domain"/>
    <property type="match status" value="2"/>
</dbReference>
<feature type="active site" description="Nucleophile" evidence="4">
    <location>
        <position position="44"/>
    </location>
</feature>
<feature type="short sequence motif" description="GXSXG" evidence="4">
    <location>
        <begin position="42"/>
        <end position="46"/>
    </location>
</feature>
<dbReference type="PROSITE" id="PS51635">
    <property type="entry name" value="PNPLA"/>
    <property type="match status" value="1"/>
</dbReference>
<accession>A0A4R7I499</accession>
<dbReference type="GO" id="GO:0016787">
    <property type="term" value="F:hydrolase activity"/>
    <property type="evidence" value="ECO:0007669"/>
    <property type="project" value="UniProtKB-UniRule"/>
</dbReference>
<keyword evidence="7" id="KW-1185">Reference proteome</keyword>
<dbReference type="Proteomes" id="UP000294558">
    <property type="component" value="Unassembled WGS sequence"/>
</dbReference>
<evidence type="ECO:0000256" key="4">
    <source>
        <dbReference type="PROSITE-ProRule" id="PRU01161"/>
    </source>
</evidence>